<organism evidence="4">
    <name type="scientific">Anthurium amnicola</name>
    <dbReference type="NCBI Taxonomy" id="1678845"/>
    <lineage>
        <taxon>Eukaryota</taxon>
        <taxon>Viridiplantae</taxon>
        <taxon>Streptophyta</taxon>
        <taxon>Embryophyta</taxon>
        <taxon>Tracheophyta</taxon>
        <taxon>Spermatophyta</taxon>
        <taxon>Magnoliopsida</taxon>
        <taxon>Liliopsida</taxon>
        <taxon>Araceae</taxon>
        <taxon>Pothoideae</taxon>
        <taxon>Potheae</taxon>
        <taxon>Anthurium</taxon>
    </lineage>
</organism>
<feature type="coiled-coil region" evidence="1">
    <location>
        <begin position="125"/>
        <end position="152"/>
    </location>
</feature>
<keyword evidence="3" id="KW-0472">Membrane</keyword>
<evidence type="ECO:0000256" key="2">
    <source>
        <dbReference type="SAM" id="MobiDB-lite"/>
    </source>
</evidence>
<protein>
    <submittedName>
        <fullName evidence="4">AP-1-like transcription factor</fullName>
    </submittedName>
</protein>
<evidence type="ECO:0000256" key="1">
    <source>
        <dbReference type="SAM" id="Coils"/>
    </source>
</evidence>
<accession>A0A1D1Y3W8</accession>
<sequence>TKLMMEFSSLTVSSIALFFFVIYLLVIKNVHSILTKYNLKGRPTVYDVKKRTSCSSAILQQVVTCQPTVAFSTIPPNHIERALPNTSHLRMHLENLRKNREARRKKREDYVYTLEVKTLNFETLYADTQKEIKMLREKLTLLEGRLVKAQRNYNIKFSDCNTQIEGQNNNNASDDTPMSNAPILGDNHGEEK</sequence>
<dbReference type="AlphaFoldDB" id="A0A1D1Y3W8"/>
<keyword evidence="3" id="KW-0812">Transmembrane</keyword>
<name>A0A1D1Y3W8_9ARAE</name>
<gene>
    <name evidence="4" type="primary">pap1_0</name>
    <name evidence="4" type="ORF">g.32217</name>
</gene>
<feature type="compositionally biased region" description="Polar residues" evidence="2">
    <location>
        <begin position="166"/>
        <end position="179"/>
    </location>
</feature>
<evidence type="ECO:0000256" key="3">
    <source>
        <dbReference type="SAM" id="Phobius"/>
    </source>
</evidence>
<feature type="region of interest" description="Disordered" evidence="2">
    <location>
        <begin position="166"/>
        <end position="192"/>
    </location>
</feature>
<feature type="transmembrane region" description="Helical" evidence="3">
    <location>
        <begin position="7"/>
        <end position="26"/>
    </location>
</feature>
<evidence type="ECO:0000313" key="4">
    <source>
        <dbReference type="EMBL" id="JAT49339.1"/>
    </source>
</evidence>
<dbReference type="EMBL" id="GDJX01018597">
    <property type="protein sequence ID" value="JAT49339.1"/>
    <property type="molecule type" value="Transcribed_RNA"/>
</dbReference>
<reference evidence="4" key="1">
    <citation type="submission" date="2015-07" db="EMBL/GenBank/DDBJ databases">
        <title>Transcriptome Assembly of Anthurium amnicola.</title>
        <authorList>
            <person name="Suzuki J."/>
        </authorList>
    </citation>
    <scope>NUCLEOTIDE SEQUENCE</scope>
</reference>
<keyword evidence="3" id="KW-1133">Transmembrane helix</keyword>
<keyword evidence="1" id="KW-0175">Coiled coil</keyword>
<feature type="non-terminal residue" evidence="4">
    <location>
        <position position="1"/>
    </location>
</feature>
<proteinExistence type="predicted"/>